<reference evidence="6 7" key="1">
    <citation type="submission" date="2005-09" db="EMBL/GenBank/DDBJ databases">
        <authorList>
            <person name="Woods D.E."/>
            <person name="Nierman W.C."/>
        </authorList>
    </citation>
    <scope>NUCLEOTIDE SEQUENCE [LARGE SCALE GENOMIC DNA]</scope>
    <source>
        <strain evidence="6 7">1710b</strain>
    </source>
</reference>
<name>Q3JSS6_BURP1</name>
<dbReference type="Pfam" id="PF03588">
    <property type="entry name" value="Leu_Phe_trans"/>
    <property type="match status" value="1"/>
</dbReference>
<keyword evidence="1 4" id="KW-0963">Cytoplasm</keyword>
<dbReference type="EMBL" id="CP000124">
    <property type="protein sequence ID" value="ABA49064.1"/>
    <property type="molecule type" value="Genomic_DNA"/>
</dbReference>
<dbReference type="KEGG" id="bpm:BURPS1710b_1980"/>
<feature type="compositionally biased region" description="Basic and acidic residues" evidence="5">
    <location>
        <begin position="42"/>
        <end position="61"/>
    </location>
</feature>
<accession>Q3JSS6</accession>
<evidence type="ECO:0000256" key="4">
    <source>
        <dbReference type="HAMAP-Rule" id="MF_00688"/>
    </source>
</evidence>
<feature type="region of interest" description="Disordered" evidence="5">
    <location>
        <begin position="42"/>
        <end position="121"/>
    </location>
</feature>
<dbReference type="Gene3D" id="3.30.70.3550">
    <property type="entry name" value="Leucyl/phenylalanyl-tRNA-protein transferase, N-terminal domain"/>
    <property type="match status" value="1"/>
</dbReference>
<dbReference type="GO" id="GO:0030163">
    <property type="term" value="P:protein catabolic process"/>
    <property type="evidence" value="ECO:0007669"/>
    <property type="project" value="UniProtKB-UniRule"/>
</dbReference>
<evidence type="ECO:0000313" key="7">
    <source>
        <dbReference type="Proteomes" id="UP000002700"/>
    </source>
</evidence>
<comment type="subcellular location">
    <subcellularLocation>
        <location evidence="4">Cytoplasm</location>
    </subcellularLocation>
</comment>
<comment type="catalytic activity">
    <reaction evidence="4">
        <text>N-terminal L-lysyl-[protein] + L-leucyl-tRNA(Leu) = N-terminal L-leucyl-L-lysyl-[protein] + tRNA(Leu) + H(+)</text>
        <dbReference type="Rhea" id="RHEA:12340"/>
        <dbReference type="Rhea" id="RHEA-COMP:9613"/>
        <dbReference type="Rhea" id="RHEA-COMP:9622"/>
        <dbReference type="Rhea" id="RHEA-COMP:12670"/>
        <dbReference type="Rhea" id="RHEA-COMP:12671"/>
        <dbReference type="ChEBI" id="CHEBI:15378"/>
        <dbReference type="ChEBI" id="CHEBI:65249"/>
        <dbReference type="ChEBI" id="CHEBI:78442"/>
        <dbReference type="ChEBI" id="CHEBI:78494"/>
        <dbReference type="ChEBI" id="CHEBI:133043"/>
        <dbReference type="EC" id="2.3.2.6"/>
    </reaction>
</comment>
<dbReference type="InterPro" id="IPR042221">
    <property type="entry name" value="Leu/Phe-tRNA_Trfase_N"/>
</dbReference>
<dbReference type="EnsemblBacteria" id="ABA49064">
    <property type="protein sequence ID" value="ABA49064"/>
    <property type="gene ID" value="BURPS1710b_1980"/>
</dbReference>
<dbReference type="InterPro" id="IPR042203">
    <property type="entry name" value="Leu/Phe-tRNA_Trfase_C"/>
</dbReference>
<organism evidence="6 7">
    <name type="scientific">Burkholderia pseudomallei (strain 1710b)</name>
    <dbReference type="NCBI Taxonomy" id="320372"/>
    <lineage>
        <taxon>Bacteria</taxon>
        <taxon>Pseudomonadati</taxon>
        <taxon>Pseudomonadota</taxon>
        <taxon>Betaproteobacteria</taxon>
        <taxon>Burkholderiales</taxon>
        <taxon>Burkholderiaceae</taxon>
        <taxon>Burkholderia</taxon>
        <taxon>pseudomallei group</taxon>
    </lineage>
</organism>
<comment type="catalytic activity">
    <reaction evidence="4">
        <text>N-terminal L-arginyl-[protein] + L-leucyl-tRNA(Leu) = N-terminal L-leucyl-L-arginyl-[protein] + tRNA(Leu) + H(+)</text>
        <dbReference type="Rhea" id="RHEA:50416"/>
        <dbReference type="Rhea" id="RHEA-COMP:9613"/>
        <dbReference type="Rhea" id="RHEA-COMP:9622"/>
        <dbReference type="Rhea" id="RHEA-COMP:12672"/>
        <dbReference type="Rhea" id="RHEA-COMP:12673"/>
        <dbReference type="ChEBI" id="CHEBI:15378"/>
        <dbReference type="ChEBI" id="CHEBI:64719"/>
        <dbReference type="ChEBI" id="CHEBI:78442"/>
        <dbReference type="ChEBI" id="CHEBI:78494"/>
        <dbReference type="ChEBI" id="CHEBI:133044"/>
        <dbReference type="EC" id="2.3.2.6"/>
    </reaction>
</comment>
<keyword evidence="2 4" id="KW-0808">Transferase</keyword>
<dbReference type="AlphaFoldDB" id="Q3JSS6"/>
<dbReference type="HOGENOM" id="CLU_666790_0_0_4"/>
<dbReference type="GO" id="GO:0005737">
    <property type="term" value="C:cytoplasm"/>
    <property type="evidence" value="ECO:0007669"/>
    <property type="project" value="UniProtKB-SubCell"/>
</dbReference>
<gene>
    <name evidence="4 6" type="primary">aat</name>
    <name evidence="6" type="ordered locus">BURPS1710b_1980</name>
</gene>
<evidence type="ECO:0000256" key="5">
    <source>
        <dbReference type="SAM" id="MobiDB-lite"/>
    </source>
</evidence>
<dbReference type="GO" id="GO:0008914">
    <property type="term" value="F:leucyl-tRNA--protein transferase activity"/>
    <property type="evidence" value="ECO:0007669"/>
    <property type="project" value="UniProtKB-UniRule"/>
</dbReference>
<evidence type="ECO:0000256" key="3">
    <source>
        <dbReference type="ARBA" id="ARBA00023315"/>
    </source>
</evidence>
<evidence type="ECO:0000313" key="6">
    <source>
        <dbReference type="EMBL" id="ABA49064.1"/>
    </source>
</evidence>
<dbReference type="InterPro" id="IPR004616">
    <property type="entry name" value="Leu/Phe-tRNA_Trfase"/>
</dbReference>
<dbReference type="SUPFAM" id="SSF55729">
    <property type="entry name" value="Acyl-CoA N-acyltransferases (Nat)"/>
    <property type="match status" value="1"/>
</dbReference>
<feature type="region of interest" description="Disordered" evidence="5">
    <location>
        <begin position="1"/>
        <end position="27"/>
    </location>
</feature>
<protein>
    <recommendedName>
        <fullName evidence="4">Leucyl/phenylalanyl-tRNA--protein transferase</fullName>
        <ecNumber evidence="4">2.3.2.6</ecNumber>
    </recommendedName>
    <alternativeName>
        <fullName evidence="4">L/F-transferase</fullName>
    </alternativeName>
    <alternativeName>
        <fullName evidence="4">Leucyltransferase</fullName>
    </alternativeName>
    <alternativeName>
        <fullName evidence="4">Phenyalanyltransferase</fullName>
    </alternativeName>
</protein>
<evidence type="ECO:0000256" key="1">
    <source>
        <dbReference type="ARBA" id="ARBA00022490"/>
    </source>
</evidence>
<dbReference type="Proteomes" id="UP000002700">
    <property type="component" value="Chromosome I"/>
</dbReference>
<comment type="function">
    <text evidence="4">Functions in the N-end rule pathway of protein degradation where it conjugates Leu, Phe and, less efficiently, Met from aminoacyl-tRNAs to the N-termini of proteins containing an N-terminal arginine or lysine.</text>
</comment>
<dbReference type="InterPro" id="IPR016181">
    <property type="entry name" value="Acyl_CoA_acyltransferase"/>
</dbReference>
<dbReference type="EC" id="2.3.2.6" evidence="4"/>
<keyword evidence="3 4" id="KW-0012">Acyltransferase</keyword>
<dbReference type="HAMAP" id="MF_00688">
    <property type="entry name" value="Leu_Phe_trans"/>
    <property type="match status" value="1"/>
</dbReference>
<dbReference type="Gene3D" id="3.40.630.70">
    <property type="entry name" value="Leucyl/phenylalanyl-tRNA-protein transferase, C-terminal domain"/>
    <property type="match status" value="1"/>
</dbReference>
<evidence type="ECO:0000256" key="2">
    <source>
        <dbReference type="ARBA" id="ARBA00022679"/>
    </source>
</evidence>
<comment type="similarity">
    <text evidence="4">Belongs to the L/F-transferase family.</text>
</comment>
<comment type="catalytic activity">
    <reaction evidence="4">
        <text>L-phenylalanyl-tRNA(Phe) + an N-terminal L-alpha-aminoacyl-[protein] = an N-terminal L-phenylalanyl-L-alpha-aminoacyl-[protein] + tRNA(Phe)</text>
        <dbReference type="Rhea" id="RHEA:43632"/>
        <dbReference type="Rhea" id="RHEA-COMP:9668"/>
        <dbReference type="Rhea" id="RHEA-COMP:9699"/>
        <dbReference type="Rhea" id="RHEA-COMP:10636"/>
        <dbReference type="Rhea" id="RHEA-COMP:10637"/>
        <dbReference type="ChEBI" id="CHEBI:78442"/>
        <dbReference type="ChEBI" id="CHEBI:78531"/>
        <dbReference type="ChEBI" id="CHEBI:78597"/>
        <dbReference type="ChEBI" id="CHEBI:83561"/>
        <dbReference type="EC" id="2.3.2.6"/>
    </reaction>
</comment>
<dbReference type="NCBIfam" id="TIGR00667">
    <property type="entry name" value="aat"/>
    <property type="match status" value="1"/>
</dbReference>
<feature type="compositionally biased region" description="Basic residues" evidence="5">
    <location>
        <begin position="90"/>
        <end position="103"/>
    </location>
</feature>
<sequence>MRHDPLPESAQCRGHDSRLGRSGAAVPARDRAALRLLDAARGLHGDGRDDGRGRRARDARGSGRARRGAEPLYAAERAARPSGASLLSRAPRRSVVRGGRGKPRSAALRRGGHSVGRDRVPDRQPDAAILLRRPRGGRLWRPHGRHLPFAAQRLGARMVPWLGPDDPFPSVERALGAASGAPGLLAASADLLPSRLIDAYRRGIFPWYSDGQPVLWWSPDPRMILVPAEFRISATFRKTLKRVLREPRWEIRVDCDFAGVMRACAQAPRRGQRGTWITAEIIDAYSSLHRAGDAHSIETWLDGRRVGGLYGVSFGRMFFGESMYAHASDASKIALAALVAHLREHRVEMIDCQQNTSHLASLGGREIARKTFVAHVRRAVAEPPIPWRFDKRVVAGLLGQAASATAADAFDR</sequence>
<dbReference type="PANTHER" id="PTHR30098">
    <property type="entry name" value="LEUCYL/PHENYLALANYL-TRNA--PROTEIN TRANSFERASE"/>
    <property type="match status" value="1"/>
</dbReference>
<dbReference type="PANTHER" id="PTHR30098:SF2">
    <property type="entry name" value="LEUCYL_PHENYLALANYL-TRNA--PROTEIN TRANSFERASE"/>
    <property type="match status" value="1"/>
</dbReference>
<proteinExistence type="inferred from homology"/>